<reference evidence="1 2" key="1">
    <citation type="submission" date="2016-11" db="EMBL/GenBank/DDBJ databases">
        <authorList>
            <person name="Jaros S."/>
            <person name="Januszkiewicz K."/>
            <person name="Wedrychowicz H."/>
        </authorList>
    </citation>
    <scope>NUCLEOTIDE SEQUENCE [LARGE SCALE GENOMIC DNA]</scope>
    <source>
        <strain evidence="1 2">CECT 7868</strain>
    </source>
</reference>
<dbReference type="Proteomes" id="UP000184608">
    <property type="component" value="Unassembled WGS sequence"/>
</dbReference>
<accession>A0A1M5XE68</accession>
<name>A0A1M5XE68_9VIBR</name>
<sequence length="290" mass="33506">MIVVKNELIIDESGLFFYESQLFTGVMIELKDGFINCCKECERGVLTRDFTLPFPIYKTGCIYIDDSLLDGDDEPYLYQGSLYEGISFYFENGICLEIRQFENGEESSKAQYTKYGQLYNLEHILSDESLIQEYRWDENDNKLTDISIYAPGKFQFSTHLDNGEYLSLLVLRGDYFKNVKSVNDHILVNQFKDAADFEHVISGEYLRISGLDVDDDLLNTLIMNDGLKSVCQLQIYDTKISSTGLNKLNKLKNLKELYVESDVLVREELIGFKSAHPECYIRFNDEEIVI</sequence>
<dbReference type="Gene3D" id="3.80.10.10">
    <property type="entry name" value="Ribonuclease Inhibitor"/>
    <property type="match status" value="1"/>
</dbReference>
<proteinExistence type="predicted"/>
<dbReference type="RefSeq" id="WP_073602868.1">
    <property type="nucleotide sequence ID" value="NZ_FQXZ01000011.1"/>
</dbReference>
<evidence type="ECO:0000313" key="2">
    <source>
        <dbReference type="Proteomes" id="UP000184608"/>
    </source>
</evidence>
<dbReference type="OrthoDB" id="7063061at2"/>
<evidence type="ECO:0000313" key="1">
    <source>
        <dbReference type="EMBL" id="SHH97838.1"/>
    </source>
</evidence>
<gene>
    <name evidence="1" type="ORF">VA7868_01106</name>
</gene>
<dbReference type="STRING" id="1216006.VA7868_01106"/>
<organism evidence="1 2">
    <name type="scientific">Vibrio aerogenes CECT 7868</name>
    <dbReference type="NCBI Taxonomy" id="1216006"/>
    <lineage>
        <taxon>Bacteria</taxon>
        <taxon>Pseudomonadati</taxon>
        <taxon>Pseudomonadota</taxon>
        <taxon>Gammaproteobacteria</taxon>
        <taxon>Vibrionales</taxon>
        <taxon>Vibrionaceae</taxon>
        <taxon>Vibrio</taxon>
    </lineage>
</organism>
<dbReference type="EMBL" id="FQXZ01000011">
    <property type="protein sequence ID" value="SHH97838.1"/>
    <property type="molecule type" value="Genomic_DNA"/>
</dbReference>
<keyword evidence="2" id="KW-1185">Reference proteome</keyword>
<dbReference type="InterPro" id="IPR032675">
    <property type="entry name" value="LRR_dom_sf"/>
</dbReference>
<dbReference type="AlphaFoldDB" id="A0A1M5XE68"/>
<protein>
    <submittedName>
        <fullName evidence="1">Uncharacterized protein</fullName>
    </submittedName>
</protein>